<dbReference type="Proteomes" id="UP000028501">
    <property type="component" value="Chromosome"/>
</dbReference>
<evidence type="ECO:0000256" key="5">
    <source>
        <dbReference type="ARBA" id="ARBA00023136"/>
    </source>
</evidence>
<dbReference type="GO" id="GO:0005886">
    <property type="term" value="C:plasma membrane"/>
    <property type="evidence" value="ECO:0007669"/>
    <property type="project" value="UniProtKB-SubCell"/>
</dbReference>
<accession>A0A075WFC1</accession>
<sequence length="240" mass="27171">MLDLAKFLVVLGFLLYACKLDLESRIVPNRVWKRMLLVSLPITVYQLFLGKHLIFEYMIAGIFVVMVIALSYALYLIGAYGGADAKAIMALAVIFPFYPTFNGFPLLGPSFSFAFSTLANSVIAAPFLLLFMFLRNLAKEGVRSLKGNLLYYFTGYRAEVGNLPKFHNLLEYIDENGELRRVRRAVEPDEQMINRLRKSGVEKVWVTPALPFLLFITAGYIVAFILGDLLYLLISTILSW</sequence>
<evidence type="ECO:0000256" key="4">
    <source>
        <dbReference type="ARBA" id="ARBA00022989"/>
    </source>
</evidence>
<feature type="domain" description="Preflagellin peptidase C-terminal" evidence="8">
    <location>
        <begin position="148"/>
        <end position="229"/>
    </location>
</feature>
<dbReference type="Gene3D" id="1.20.120.1220">
    <property type="match status" value="1"/>
</dbReference>
<dbReference type="Pfam" id="PF01478">
    <property type="entry name" value="Peptidase_A24"/>
    <property type="match status" value="1"/>
</dbReference>
<dbReference type="GO" id="GO:0004190">
    <property type="term" value="F:aspartic-type endopeptidase activity"/>
    <property type="evidence" value="ECO:0007669"/>
    <property type="project" value="InterPro"/>
</dbReference>
<dbReference type="PROSITE" id="PS51257">
    <property type="entry name" value="PROKAR_LIPOPROTEIN"/>
    <property type="match status" value="1"/>
</dbReference>
<dbReference type="RefSeq" id="WP_010878436.1">
    <property type="nucleotide sequence ID" value="NZ_CP006577.1"/>
</dbReference>
<dbReference type="Gene3D" id="6.10.250.3240">
    <property type="match status" value="1"/>
</dbReference>
<reference evidence="9 10" key="1">
    <citation type="submission" date="2013-07" db="EMBL/GenBank/DDBJ databases">
        <title>Genome of Archaeoglobus fulgidus.</title>
        <authorList>
            <person name="Fiebig A."/>
            <person name="Birkeland N.-K."/>
        </authorList>
    </citation>
    <scope>NUCLEOTIDE SEQUENCE [LARGE SCALE GENOMIC DNA]</scope>
    <source>
        <strain evidence="9 10">DSM 8774</strain>
    </source>
</reference>
<evidence type="ECO:0000256" key="2">
    <source>
        <dbReference type="ARBA" id="ARBA00022475"/>
    </source>
</evidence>
<evidence type="ECO:0000259" key="8">
    <source>
        <dbReference type="Pfam" id="PF06847"/>
    </source>
</evidence>
<protein>
    <submittedName>
        <fullName evidence="9">Type II secretory pathway, prepilin signal peptidase PulO</fullName>
        <ecNumber evidence="9">3.4.23.52</ecNumber>
    </submittedName>
</protein>
<dbReference type="InterPro" id="IPR009655">
    <property type="entry name" value="Preflagellin_peptidase_C"/>
</dbReference>
<dbReference type="InterPro" id="IPR052218">
    <property type="entry name" value="Preflagellin_Peptidase"/>
</dbReference>
<evidence type="ECO:0000259" key="7">
    <source>
        <dbReference type="Pfam" id="PF01478"/>
    </source>
</evidence>
<keyword evidence="4 6" id="KW-1133">Transmembrane helix</keyword>
<feature type="transmembrane region" description="Helical" evidence="6">
    <location>
        <begin position="54"/>
        <end position="75"/>
    </location>
</feature>
<dbReference type="EC" id="3.4.23.52" evidence="9"/>
<organism evidence="9 10">
    <name type="scientific">Archaeoglobus fulgidus DSM 8774</name>
    <dbReference type="NCBI Taxonomy" id="1344584"/>
    <lineage>
        <taxon>Archaea</taxon>
        <taxon>Methanobacteriati</taxon>
        <taxon>Methanobacteriota</taxon>
        <taxon>Archaeoglobi</taxon>
        <taxon>Archaeoglobales</taxon>
        <taxon>Archaeoglobaceae</taxon>
        <taxon>Archaeoglobus</taxon>
    </lineage>
</organism>
<gene>
    <name evidence="9" type="ORF">AFULGI_00010260</name>
</gene>
<keyword evidence="5 6" id="KW-0472">Membrane</keyword>
<evidence type="ECO:0000313" key="10">
    <source>
        <dbReference type="Proteomes" id="UP000028501"/>
    </source>
</evidence>
<dbReference type="HOGENOM" id="CLU_086258_0_0_2"/>
<evidence type="ECO:0000313" key="9">
    <source>
        <dbReference type="EMBL" id="AIG97809.1"/>
    </source>
</evidence>
<dbReference type="PANTHER" id="PTHR36506:SF1">
    <property type="entry name" value="PREFLAGELLIN PEPTIDASE"/>
    <property type="match status" value="1"/>
</dbReference>
<feature type="domain" description="Prepilin type IV endopeptidase peptidase" evidence="7">
    <location>
        <begin position="8"/>
        <end position="128"/>
    </location>
</feature>
<feature type="transmembrane region" description="Helical" evidence="6">
    <location>
        <begin position="113"/>
        <end position="134"/>
    </location>
</feature>
<keyword evidence="3 6" id="KW-0812">Transmembrane</keyword>
<comment type="subcellular location">
    <subcellularLocation>
        <location evidence="1">Cell membrane</location>
        <topology evidence="1">Multi-pass membrane protein</topology>
    </subcellularLocation>
</comment>
<dbReference type="EMBL" id="CP006577">
    <property type="protein sequence ID" value="AIG97809.1"/>
    <property type="molecule type" value="Genomic_DNA"/>
</dbReference>
<keyword evidence="2" id="KW-1003">Cell membrane</keyword>
<dbReference type="GeneID" id="24794537"/>
<dbReference type="PANTHER" id="PTHR36506">
    <property type="entry name" value="PREFLAGELLIN PEPTIDASE"/>
    <property type="match status" value="1"/>
</dbReference>
<dbReference type="AlphaFoldDB" id="A0A075WFC1"/>
<feature type="transmembrane region" description="Helical" evidence="6">
    <location>
        <begin position="204"/>
        <end position="234"/>
    </location>
</feature>
<feature type="transmembrane region" description="Helical" evidence="6">
    <location>
        <begin position="87"/>
        <end position="107"/>
    </location>
</feature>
<evidence type="ECO:0000256" key="1">
    <source>
        <dbReference type="ARBA" id="ARBA00004651"/>
    </source>
</evidence>
<evidence type="ECO:0000256" key="6">
    <source>
        <dbReference type="SAM" id="Phobius"/>
    </source>
</evidence>
<dbReference type="Pfam" id="PF06847">
    <property type="entry name" value="Arc_PepC_II"/>
    <property type="match status" value="1"/>
</dbReference>
<dbReference type="InterPro" id="IPR000045">
    <property type="entry name" value="Prepilin_IV_endopep_pep"/>
</dbReference>
<dbReference type="KEGG" id="afg:AFULGI_00010260"/>
<name>A0A075WFC1_ARCFL</name>
<evidence type="ECO:0000256" key="3">
    <source>
        <dbReference type="ARBA" id="ARBA00022692"/>
    </source>
</evidence>
<proteinExistence type="predicted"/>
<keyword evidence="9" id="KW-0378">Hydrolase</keyword>